<dbReference type="EMBL" id="AWET01000036">
    <property type="protein sequence ID" value="ERK00633.1"/>
    <property type="molecule type" value="Genomic_DNA"/>
</dbReference>
<comment type="caution">
    <text evidence="8">The sequence shown here is derived from an EMBL/GenBank/DDBJ whole genome shotgun (WGS) entry which is preliminary data.</text>
</comment>
<evidence type="ECO:0000256" key="3">
    <source>
        <dbReference type="ARBA" id="ARBA00022692"/>
    </source>
</evidence>
<dbReference type="PANTHER" id="PTHR33885">
    <property type="entry name" value="PHAGE SHOCK PROTEIN C"/>
    <property type="match status" value="1"/>
</dbReference>
<dbReference type="Pfam" id="PF04024">
    <property type="entry name" value="PspC"/>
    <property type="match status" value="1"/>
</dbReference>
<comment type="subcellular location">
    <subcellularLocation>
        <location evidence="1">Cell membrane</location>
        <topology evidence="1">Single-pass membrane protein</topology>
    </subcellularLocation>
</comment>
<proteinExistence type="predicted"/>
<accession>U2L807</accession>
<dbReference type="Proteomes" id="UP000016600">
    <property type="component" value="Unassembled WGS sequence"/>
</dbReference>
<keyword evidence="4 6" id="KW-1133">Transmembrane helix</keyword>
<protein>
    <submittedName>
        <fullName evidence="8">PspC domain protein</fullName>
    </submittedName>
</protein>
<dbReference type="GO" id="GO:0005886">
    <property type="term" value="C:plasma membrane"/>
    <property type="evidence" value="ECO:0007669"/>
    <property type="project" value="UniProtKB-SubCell"/>
</dbReference>
<evidence type="ECO:0000313" key="9">
    <source>
        <dbReference type="Proteomes" id="UP000016600"/>
    </source>
</evidence>
<organism evidence="8 9">
    <name type="scientific">Hoylesella pleuritidis F0068</name>
    <dbReference type="NCBI Taxonomy" id="1081904"/>
    <lineage>
        <taxon>Bacteria</taxon>
        <taxon>Pseudomonadati</taxon>
        <taxon>Bacteroidota</taxon>
        <taxon>Bacteroidia</taxon>
        <taxon>Bacteroidales</taxon>
        <taxon>Prevotellaceae</taxon>
        <taxon>Hoylesella</taxon>
    </lineage>
</organism>
<keyword evidence="2" id="KW-1003">Cell membrane</keyword>
<evidence type="ECO:0000313" key="8">
    <source>
        <dbReference type="EMBL" id="ERK00633.1"/>
    </source>
</evidence>
<sequence>MARGKTLYRSRDRIIAGVCGGIADYFDFDPTIFRIIYAILTICTAFSGLLIYLICWIVMPEER</sequence>
<dbReference type="InterPro" id="IPR007168">
    <property type="entry name" value="Phageshock_PspC_N"/>
</dbReference>
<evidence type="ECO:0000259" key="7">
    <source>
        <dbReference type="Pfam" id="PF04024"/>
    </source>
</evidence>
<dbReference type="PANTHER" id="PTHR33885:SF3">
    <property type="entry name" value="PHAGE SHOCK PROTEIN C"/>
    <property type="match status" value="1"/>
</dbReference>
<reference evidence="8 9" key="1">
    <citation type="submission" date="2013-08" db="EMBL/GenBank/DDBJ databases">
        <authorList>
            <person name="Durkin A.S."/>
            <person name="Haft D.R."/>
            <person name="McCorrison J."/>
            <person name="Torralba M."/>
            <person name="Gillis M."/>
            <person name="Haft D.H."/>
            <person name="Methe B."/>
            <person name="Sutton G."/>
            <person name="Nelson K.E."/>
        </authorList>
    </citation>
    <scope>NUCLEOTIDE SEQUENCE [LARGE SCALE GENOMIC DNA]</scope>
    <source>
        <strain evidence="8 9">F0068</strain>
    </source>
</reference>
<keyword evidence="5 6" id="KW-0472">Membrane</keyword>
<dbReference type="AlphaFoldDB" id="U2L807"/>
<keyword evidence="3 6" id="KW-0812">Transmembrane</keyword>
<feature type="domain" description="Phage shock protein PspC N-terminal" evidence="7">
    <location>
        <begin position="5"/>
        <end position="62"/>
    </location>
</feature>
<dbReference type="InterPro" id="IPR052027">
    <property type="entry name" value="PspC"/>
</dbReference>
<name>U2L807_9BACT</name>
<evidence type="ECO:0000256" key="5">
    <source>
        <dbReference type="ARBA" id="ARBA00023136"/>
    </source>
</evidence>
<gene>
    <name evidence="8" type="ORF">HMPREF1218_0453</name>
</gene>
<dbReference type="RefSeq" id="WP_021584191.1">
    <property type="nucleotide sequence ID" value="NZ_AWET01000036.1"/>
</dbReference>
<keyword evidence="9" id="KW-1185">Reference proteome</keyword>
<evidence type="ECO:0000256" key="4">
    <source>
        <dbReference type="ARBA" id="ARBA00022989"/>
    </source>
</evidence>
<dbReference type="PATRIC" id="fig|1081904.3.peg.1485"/>
<evidence type="ECO:0000256" key="1">
    <source>
        <dbReference type="ARBA" id="ARBA00004162"/>
    </source>
</evidence>
<evidence type="ECO:0000256" key="2">
    <source>
        <dbReference type="ARBA" id="ARBA00022475"/>
    </source>
</evidence>
<evidence type="ECO:0000256" key="6">
    <source>
        <dbReference type="SAM" id="Phobius"/>
    </source>
</evidence>
<feature type="transmembrane region" description="Helical" evidence="6">
    <location>
        <begin position="35"/>
        <end position="59"/>
    </location>
</feature>